<dbReference type="Pfam" id="PF02371">
    <property type="entry name" value="Transposase_20"/>
    <property type="match status" value="1"/>
</dbReference>
<dbReference type="Proteomes" id="UP000279422">
    <property type="component" value="Unassembled WGS sequence"/>
</dbReference>
<accession>A0A497E241</accession>
<evidence type="ECO:0000313" key="2">
    <source>
        <dbReference type="EMBL" id="RLE07341.1"/>
    </source>
</evidence>
<comment type="caution">
    <text evidence="2">The sequence shown here is derived from an EMBL/GenBank/DDBJ whole genome shotgun (WGS) entry which is preliminary data.</text>
</comment>
<dbReference type="PANTHER" id="PTHR33055">
    <property type="entry name" value="TRANSPOSASE FOR INSERTION SEQUENCE ELEMENT IS1111A"/>
    <property type="match status" value="1"/>
</dbReference>
<feature type="domain" description="Transposase IS116/IS110/IS902 C-terminal" evidence="1">
    <location>
        <begin position="49"/>
        <end position="126"/>
    </location>
</feature>
<feature type="non-terminal residue" evidence="2">
    <location>
        <position position="1"/>
    </location>
</feature>
<dbReference type="InterPro" id="IPR047650">
    <property type="entry name" value="Transpos_IS110"/>
</dbReference>
<dbReference type="EMBL" id="QMPZ01000175">
    <property type="protein sequence ID" value="RLE07341.1"/>
    <property type="molecule type" value="Genomic_DNA"/>
</dbReference>
<protein>
    <submittedName>
        <fullName evidence="2">IS110 family transposase</fullName>
    </submittedName>
</protein>
<proteinExistence type="predicted"/>
<evidence type="ECO:0000313" key="3">
    <source>
        <dbReference type="Proteomes" id="UP000279422"/>
    </source>
</evidence>
<dbReference type="AlphaFoldDB" id="A0A497E241"/>
<dbReference type="InterPro" id="IPR003346">
    <property type="entry name" value="Transposase_20"/>
</dbReference>
<name>A0A497E241_UNCAE</name>
<dbReference type="GO" id="GO:0004803">
    <property type="term" value="F:transposase activity"/>
    <property type="evidence" value="ECO:0007669"/>
    <property type="project" value="InterPro"/>
</dbReference>
<dbReference type="GO" id="GO:0006313">
    <property type="term" value="P:DNA transposition"/>
    <property type="evidence" value="ECO:0007669"/>
    <property type="project" value="InterPro"/>
</dbReference>
<dbReference type="GO" id="GO:0003677">
    <property type="term" value="F:DNA binding"/>
    <property type="evidence" value="ECO:0007669"/>
    <property type="project" value="InterPro"/>
</dbReference>
<dbReference type="PANTHER" id="PTHR33055:SF13">
    <property type="entry name" value="TRANSPOSASE"/>
    <property type="match status" value="1"/>
</dbReference>
<organism evidence="2 3">
    <name type="scientific">Aerophobetes bacterium</name>
    <dbReference type="NCBI Taxonomy" id="2030807"/>
    <lineage>
        <taxon>Bacteria</taxon>
        <taxon>Candidatus Aerophobota</taxon>
    </lineage>
</organism>
<evidence type="ECO:0000259" key="1">
    <source>
        <dbReference type="Pfam" id="PF02371"/>
    </source>
</evidence>
<gene>
    <name evidence="2" type="ORF">DRJ00_08305</name>
</gene>
<sequence length="130" mass="14732">KTARESYRLRADSVQFILESTMINIRSLKSSLKEVNRAIEKEMKGFSNPLLSVKGIGPVYAAEIFACLGNIKRFSTHDQIAKLAGLVWKRNQSGKLEAEERRLIREADRYLRYYLVEAAISLSSAQRGVP</sequence>
<reference evidence="2 3" key="1">
    <citation type="submission" date="2018-06" db="EMBL/GenBank/DDBJ databases">
        <title>Extensive metabolic versatility and redundancy in microbially diverse, dynamic hydrothermal sediments.</title>
        <authorList>
            <person name="Dombrowski N."/>
            <person name="Teske A."/>
            <person name="Baker B.J."/>
        </authorList>
    </citation>
    <scope>NUCLEOTIDE SEQUENCE [LARGE SCALE GENOMIC DNA]</scope>
    <source>
        <strain evidence="2">B47_G16</strain>
    </source>
</reference>